<dbReference type="AlphaFoldDB" id="A0A175A8F1"/>
<dbReference type="Pfam" id="PF05598">
    <property type="entry name" value="DUF772"/>
    <property type="match status" value="1"/>
</dbReference>
<proteinExistence type="predicted"/>
<evidence type="ECO:0000259" key="1">
    <source>
        <dbReference type="Pfam" id="PF05598"/>
    </source>
</evidence>
<dbReference type="PANTHER" id="PTHR33408">
    <property type="entry name" value="TRANSPOSASE"/>
    <property type="match status" value="1"/>
</dbReference>
<protein>
    <submittedName>
        <fullName evidence="2">Transposase domain (DUF772)</fullName>
    </submittedName>
</protein>
<sequence length="119" mass="14300">MLIQDYLDICDPVLTFDRFMGEIELEKYLKNIPQHYTGRLRYDPVSMLKTVLFGFMANGYISLRELEEQCRVNLRFMYLMNHQTPSYRTFGYFIDEGVGYKAFPRNVLRIFCNLFIRLL</sequence>
<dbReference type="EMBL" id="CZBX01000021">
    <property type="protein sequence ID" value="CUQ93189.1"/>
    <property type="molecule type" value="Genomic_DNA"/>
</dbReference>
<reference evidence="2 3" key="1">
    <citation type="submission" date="2015-09" db="EMBL/GenBank/DDBJ databases">
        <authorList>
            <consortium name="Pathogen Informatics"/>
        </authorList>
    </citation>
    <scope>NUCLEOTIDE SEQUENCE [LARGE SCALE GENOMIC DNA]</scope>
    <source>
        <strain evidence="2 3">2789STDY5834889</strain>
    </source>
</reference>
<gene>
    <name evidence="2" type="ORF">ERS852502_02820</name>
</gene>
<accession>A0A175A8F1</accession>
<organism evidence="2 3">
    <name type="scientific">[Ruminococcus] torques</name>
    <dbReference type="NCBI Taxonomy" id="33039"/>
    <lineage>
        <taxon>Bacteria</taxon>
        <taxon>Bacillati</taxon>
        <taxon>Bacillota</taxon>
        <taxon>Clostridia</taxon>
        <taxon>Lachnospirales</taxon>
        <taxon>Lachnospiraceae</taxon>
        <taxon>Mediterraneibacter</taxon>
    </lineage>
</organism>
<name>A0A175A8F1_9FIRM</name>
<feature type="domain" description="Transposase InsH N-terminal" evidence="1">
    <location>
        <begin position="23"/>
        <end position="95"/>
    </location>
</feature>
<evidence type="ECO:0000313" key="3">
    <source>
        <dbReference type="Proteomes" id="UP000078383"/>
    </source>
</evidence>
<dbReference type="InterPro" id="IPR008490">
    <property type="entry name" value="Transposase_InsH_N"/>
</dbReference>
<evidence type="ECO:0000313" key="2">
    <source>
        <dbReference type="EMBL" id="CUQ93189.1"/>
    </source>
</evidence>
<dbReference type="Proteomes" id="UP000078383">
    <property type="component" value="Unassembled WGS sequence"/>
</dbReference>